<gene>
    <name evidence="2" type="ORF">GGD88_001269</name>
</gene>
<protein>
    <submittedName>
        <fullName evidence="2">Uncharacterized protein</fullName>
    </submittedName>
</protein>
<evidence type="ECO:0000313" key="3">
    <source>
        <dbReference type="Proteomes" id="UP000555728"/>
    </source>
</evidence>
<feature type="compositionally biased region" description="Low complexity" evidence="1">
    <location>
        <begin position="10"/>
        <end position="25"/>
    </location>
</feature>
<name>A0A7W6RZE3_9PROT</name>
<feature type="compositionally biased region" description="Pro residues" evidence="1">
    <location>
        <begin position="62"/>
        <end position="73"/>
    </location>
</feature>
<dbReference type="AlphaFoldDB" id="A0A7W6RZE3"/>
<feature type="compositionally biased region" description="Low complexity" evidence="1">
    <location>
        <begin position="49"/>
        <end position="61"/>
    </location>
</feature>
<sequence>MSVASVHDPQAAAQYAQKQRQTTQTRSAGDLFAEALGRVRAADSVRTDAPGASETPTAAPATAPPTDAPPAPAPAATLKDADTDARDDHGVDTASEAAEASEASEDETPVRSEDDAPPAIDGSAYLLDPSALGDRLFAAERPNMAEFQAALEAKGIDASVMERVSVLYNNVGTHKDLRDWAAILESDDPLATARAALGAMYASGDHSIAGTAPDALEAEALARLDAEGEAQQGDAAADDEDAPPPARFAARSGNFAWLETTTLTPNETYAHGGGLYLIDANNRILRYAGRDSSEVARAIADFGLDASALSGLADQMSTANLGNNYPYWKSPERIALRTLAENASRITRGDFSFLAAGAEATSPAETANTLLGAQESANR</sequence>
<dbReference type="Proteomes" id="UP000555728">
    <property type="component" value="Unassembled WGS sequence"/>
</dbReference>
<keyword evidence="3" id="KW-1185">Reference proteome</keyword>
<feature type="region of interest" description="Disordered" evidence="1">
    <location>
        <begin position="1"/>
        <end position="123"/>
    </location>
</feature>
<dbReference type="RefSeq" id="WP_184432951.1">
    <property type="nucleotide sequence ID" value="NZ_JACIGI010000008.1"/>
</dbReference>
<evidence type="ECO:0000256" key="1">
    <source>
        <dbReference type="SAM" id="MobiDB-lite"/>
    </source>
</evidence>
<feature type="compositionally biased region" description="Basic and acidic residues" evidence="1">
    <location>
        <begin position="79"/>
        <end position="91"/>
    </location>
</feature>
<comment type="caution">
    <text evidence="2">The sequence shown here is derived from an EMBL/GenBank/DDBJ whole genome shotgun (WGS) entry which is preliminary data.</text>
</comment>
<organism evidence="2 3">
    <name type="scientific">Roseospira goensis</name>
    <dbReference type="NCBI Taxonomy" id="391922"/>
    <lineage>
        <taxon>Bacteria</taxon>
        <taxon>Pseudomonadati</taxon>
        <taxon>Pseudomonadota</taxon>
        <taxon>Alphaproteobacteria</taxon>
        <taxon>Rhodospirillales</taxon>
        <taxon>Rhodospirillaceae</taxon>
        <taxon>Roseospira</taxon>
    </lineage>
</organism>
<dbReference type="EMBL" id="JACIGI010000008">
    <property type="protein sequence ID" value="MBB4285550.1"/>
    <property type="molecule type" value="Genomic_DNA"/>
</dbReference>
<accession>A0A7W6RZE3</accession>
<proteinExistence type="predicted"/>
<evidence type="ECO:0000313" key="2">
    <source>
        <dbReference type="EMBL" id="MBB4285550.1"/>
    </source>
</evidence>
<reference evidence="2 3" key="1">
    <citation type="submission" date="2020-08" db="EMBL/GenBank/DDBJ databases">
        <title>Genome sequencing of Purple Non-Sulfur Bacteria from various extreme environments.</title>
        <authorList>
            <person name="Mayer M."/>
        </authorList>
    </citation>
    <scope>NUCLEOTIDE SEQUENCE [LARGE SCALE GENOMIC DNA]</scope>
    <source>
        <strain evidence="2 3">JA135</strain>
    </source>
</reference>